<dbReference type="PANTHER" id="PTHR43685:SF2">
    <property type="entry name" value="GLYCOSYLTRANSFERASE 2-LIKE DOMAIN-CONTAINING PROTEIN"/>
    <property type="match status" value="1"/>
</dbReference>
<evidence type="ECO:0000313" key="2">
    <source>
        <dbReference type="EMBL" id="RAP76805.1"/>
    </source>
</evidence>
<dbReference type="RefSeq" id="WP_112883019.1">
    <property type="nucleotide sequence ID" value="NZ_QLUW01000002.1"/>
</dbReference>
<proteinExistence type="predicted"/>
<dbReference type="Gene3D" id="3.90.550.10">
    <property type="entry name" value="Spore Coat Polysaccharide Biosynthesis Protein SpsA, Chain A"/>
    <property type="match status" value="1"/>
</dbReference>
<dbReference type="Pfam" id="PF00535">
    <property type="entry name" value="Glycos_transf_2"/>
    <property type="match status" value="1"/>
</dbReference>
<dbReference type="OrthoDB" id="2850014at2"/>
<reference evidence="2 3" key="1">
    <citation type="submission" date="2018-06" db="EMBL/GenBank/DDBJ databases">
        <title>Paenibacillus montanisoli sp. nov., isolated from mountain area soil.</title>
        <authorList>
            <person name="Wu M."/>
        </authorList>
    </citation>
    <scope>NUCLEOTIDE SEQUENCE [LARGE SCALE GENOMIC DNA]</scope>
    <source>
        <strain evidence="2 3">RA17</strain>
    </source>
</reference>
<protein>
    <recommendedName>
        <fullName evidence="1">Glycosyltransferase 2-like domain-containing protein</fullName>
    </recommendedName>
</protein>
<evidence type="ECO:0000259" key="1">
    <source>
        <dbReference type="Pfam" id="PF00535"/>
    </source>
</evidence>
<dbReference type="AlphaFoldDB" id="A0A328U776"/>
<comment type="caution">
    <text evidence="2">The sequence shown here is derived from an EMBL/GenBank/DDBJ whole genome shotgun (WGS) entry which is preliminary data.</text>
</comment>
<organism evidence="2 3">
    <name type="scientific">Paenibacillus montanisoli</name>
    <dbReference type="NCBI Taxonomy" id="2081970"/>
    <lineage>
        <taxon>Bacteria</taxon>
        <taxon>Bacillati</taxon>
        <taxon>Bacillota</taxon>
        <taxon>Bacilli</taxon>
        <taxon>Bacillales</taxon>
        <taxon>Paenibacillaceae</taxon>
        <taxon>Paenibacillus</taxon>
    </lineage>
</organism>
<dbReference type="PANTHER" id="PTHR43685">
    <property type="entry name" value="GLYCOSYLTRANSFERASE"/>
    <property type="match status" value="1"/>
</dbReference>
<sequence>MLKVSCILTSYNRPVFIREAITSVLNQTYPHWELVIVDDNSNRETLEVIHSYARADARIRVIQSGVRNEDRPKTTRYATCINLAIPHLTGDLVTYLTDDDIYYPERFAKMVETFESNEHIHVVYGMQCFAVVVNGQIIKSGIRPLVGITREPAAKIDHNSIMHRKSCFQLIPRWIDDPSIWAWADGVFFQQLAIHWDFHPIDFVTDEHRYHDNSIQAKYNRHEQVFSGNAEHWNTFLQKRNFVGSFFDSLFRKQDKE</sequence>
<dbReference type="InterPro" id="IPR029044">
    <property type="entry name" value="Nucleotide-diphossugar_trans"/>
</dbReference>
<name>A0A328U776_9BACL</name>
<dbReference type="InterPro" id="IPR050834">
    <property type="entry name" value="Glycosyltransf_2"/>
</dbReference>
<dbReference type="SUPFAM" id="SSF53448">
    <property type="entry name" value="Nucleotide-diphospho-sugar transferases"/>
    <property type="match status" value="1"/>
</dbReference>
<dbReference type="EMBL" id="QLUW01000002">
    <property type="protein sequence ID" value="RAP76805.1"/>
    <property type="molecule type" value="Genomic_DNA"/>
</dbReference>
<dbReference type="CDD" id="cd00761">
    <property type="entry name" value="Glyco_tranf_GTA_type"/>
    <property type="match status" value="1"/>
</dbReference>
<dbReference type="Proteomes" id="UP000249260">
    <property type="component" value="Unassembled WGS sequence"/>
</dbReference>
<feature type="domain" description="Glycosyltransferase 2-like" evidence="1">
    <location>
        <begin position="5"/>
        <end position="127"/>
    </location>
</feature>
<dbReference type="InterPro" id="IPR001173">
    <property type="entry name" value="Glyco_trans_2-like"/>
</dbReference>
<accession>A0A328U776</accession>
<gene>
    <name evidence="2" type="ORF">DL346_15825</name>
</gene>
<evidence type="ECO:0000313" key="3">
    <source>
        <dbReference type="Proteomes" id="UP000249260"/>
    </source>
</evidence>
<keyword evidence="3" id="KW-1185">Reference proteome</keyword>